<dbReference type="PANTHER" id="PTHR48207">
    <property type="entry name" value="SUCCINATE--HYDROXYMETHYLGLUTARATE COA-TRANSFERASE"/>
    <property type="match status" value="1"/>
</dbReference>
<protein>
    <submittedName>
        <fullName evidence="2">Crotonobetainyl-CoA:carnitine CoA-transferase CaiB-like acyl-CoA transferase</fullName>
    </submittedName>
</protein>
<dbReference type="EMBL" id="JBEPML010000028">
    <property type="protein sequence ID" value="MET3794720.1"/>
    <property type="molecule type" value="Genomic_DNA"/>
</dbReference>
<dbReference type="SUPFAM" id="SSF89796">
    <property type="entry name" value="CoA-transferase family III (CaiB/BaiF)"/>
    <property type="match status" value="1"/>
</dbReference>
<dbReference type="InterPro" id="IPR023606">
    <property type="entry name" value="CoA-Trfase_III_dom_1_sf"/>
</dbReference>
<evidence type="ECO:0000313" key="3">
    <source>
        <dbReference type="Proteomes" id="UP001549076"/>
    </source>
</evidence>
<dbReference type="InterPro" id="IPR044855">
    <property type="entry name" value="CoA-Trfase_III_dom3_sf"/>
</dbReference>
<evidence type="ECO:0000313" key="2">
    <source>
        <dbReference type="EMBL" id="MET3794720.1"/>
    </source>
</evidence>
<reference evidence="2 3" key="1">
    <citation type="submission" date="2024-06" db="EMBL/GenBank/DDBJ databases">
        <title>Genomic Encyclopedia of Type Strains, Phase IV (KMG-IV): sequencing the most valuable type-strain genomes for metagenomic binning, comparative biology and taxonomic classification.</title>
        <authorList>
            <person name="Goeker M."/>
        </authorList>
    </citation>
    <scope>NUCLEOTIDE SEQUENCE [LARGE SCALE GENOMIC DNA]</scope>
    <source>
        <strain evidence="2 3">DSM 27865</strain>
    </source>
</reference>
<dbReference type="Gene3D" id="3.30.1540.10">
    <property type="entry name" value="formyl-coa transferase, domain 3"/>
    <property type="match status" value="1"/>
</dbReference>
<evidence type="ECO:0000256" key="1">
    <source>
        <dbReference type="ARBA" id="ARBA00022679"/>
    </source>
</evidence>
<dbReference type="Gene3D" id="3.40.50.10540">
    <property type="entry name" value="Crotonobetainyl-coa:carnitine coa-transferase, domain 1"/>
    <property type="match status" value="1"/>
</dbReference>
<keyword evidence="1" id="KW-0808">Transferase</keyword>
<accession>A0ABV2N7C5</accession>
<proteinExistence type="predicted"/>
<keyword evidence="3" id="KW-1185">Reference proteome</keyword>
<name>A0ABV2N7C5_9HYPH</name>
<dbReference type="Proteomes" id="UP001549076">
    <property type="component" value="Unassembled WGS sequence"/>
</dbReference>
<dbReference type="PANTHER" id="PTHR48207:SF3">
    <property type="entry name" value="SUCCINATE--HYDROXYMETHYLGLUTARATE COA-TRANSFERASE"/>
    <property type="match status" value="1"/>
</dbReference>
<comment type="caution">
    <text evidence="2">The sequence shown here is derived from an EMBL/GenBank/DDBJ whole genome shotgun (WGS) entry which is preliminary data.</text>
</comment>
<dbReference type="Pfam" id="PF02515">
    <property type="entry name" value="CoA_transf_3"/>
    <property type="match status" value="1"/>
</dbReference>
<gene>
    <name evidence="2" type="ORF">ABID37_004960</name>
</gene>
<dbReference type="InterPro" id="IPR050483">
    <property type="entry name" value="CoA-transferase_III_domain"/>
</dbReference>
<dbReference type="RefSeq" id="WP_354199631.1">
    <property type="nucleotide sequence ID" value="NZ_JBEPML010000028.1"/>
</dbReference>
<dbReference type="InterPro" id="IPR003673">
    <property type="entry name" value="CoA-Trfase_fam_III"/>
</dbReference>
<sequence>MKAALNGIKVLEFSVAMAGPFCGMLLADFGAEVIKVERPGFGDESRAWPPFFDGKLSHYFAAANRNKKSVCIDLKSEAGIVILRRMAQQADVIIDNFRLGALERIGLDYEALRKDNPRLIYCRITGYGASGPLAGERANDLAIQAYSGGMSLTGEADRGPVRMGISVADIGAGMFATIGILTALVARSETGTGQLVDASLLEGQVAMLANHFTSFFSTGAAPVRRGSSGPGMVPYQAFKASDDWMVVASFTERMWRGVARAVGKPEWGDDPRYADAKVRLANRDELVARLAEIFRTRPVAVWEARLKAEGVPVTRVNSVDRVACDPQVLARDLIATLRHPAYGEVRMPGPAVKLSHTPAAIRMPPPMLGEHTHEVLSGLGIEEATMNELEQDGIIAMYSAMARA</sequence>
<organism evidence="2 3">
    <name type="scientific">Aquamicrobium terrae</name>
    <dbReference type="NCBI Taxonomy" id="1324945"/>
    <lineage>
        <taxon>Bacteria</taxon>
        <taxon>Pseudomonadati</taxon>
        <taxon>Pseudomonadota</taxon>
        <taxon>Alphaproteobacteria</taxon>
        <taxon>Hyphomicrobiales</taxon>
        <taxon>Phyllobacteriaceae</taxon>
        <taxon>Aquamicrobium</taxon>
    </lineage>
</organism>